<dbReference type="Proteomes" id="UP000789375">
    <property type="component" value="Unassembled WGS sequence"/>
</dbReference>
<name>A0A9N9AMS6_FUNMO</name>
<reference evidence="1" key="1">
    <citation type="submission" date="2021-06" db="EMBL/GenBank/DDBJ databases">
        <authorList>
            <person name="Kallberg Y."/>
            <person name="Tangrot J."/>
            <person name="Rosling A."/>
        </authorList>
    </citation>
    <scope>NUCLEOTIDE SEQUENCE</scope>
    <source>
        <strain evidence="1">87-6 pot B 2015</strain>
    </source>
</reference>
<evidence type="ECO:0000313" key="1">
    <source>
        <dbReference type="EMBL" id="CAG8536228.1"/>
    </source>
</evidence>
<gene>
    <name evidence="1" type="ORF">FMOSSE_LOCUS5754</name>
</gene>
<sequence length="46" mass="5351">GVSHLLKKAMDQSQLLGRALKIAWRRLRPTRRSTSHFSKQCKLSIF</sequence>
<protein>
    <submittedName>
        <fullName evidence="1">10931_t:CDS:1</fullName>
    </submittedName>
</protein>
<feature type="non-terminal residue" evidence="1">
    <location>
        <position position="1"/>
    </location>
</feature>
<keyword evidence="2" id="KW-1185">Reference proteome</keyword>
<comment type="caution">
    <text evidence="1">The sequence shown here is derived from an EMBL/GenBank/DDBJ whole genome shotgun (WGS) entry which is preliminary data.</text>
</comment>
<accession>A0A9N9AMS6</accession>
<dbReference type="EMBL" id="CAJVPP010001135">
    <property type="protein sequence ID" value="CAG8536228.1"/>
    <property type="molecule type" value="Genomic_DNA"/>
</dbReference>
<dbReference type="AlphaFoldDB" id="A0A9N9AMS6"/>
<proteinExistence type="predicted"/>
<organism evidence="1 2">
    <name type="scientific">Funneliformis mosseae</name>
    <name type="common">Endomycorrhizal fungus</name>
    <name type="synonym">Glomus mosseae</name>
    <dbReference type="NCBI Taxonomy" id="27381"/>
    <lineage>
        <taxon>Eukaryota</taxon>
        <taxon>Fungi</taxon>
        <taxon>Fungi incertae sedis</taxon>
        <taxon>Mucoromycota</taxon>
        <taxon>Glomeromycotina</taxon>
        <taxon>Glomeromycetes</taxon>
        <taxon>Glomerales</taxon>
        <taxon>Glomeraceae</taxon>
        <taxon>Funneliformis</taxon>
    </lineage>
</organism>
<evidence type="ECO:0000313" key="2">
    <source>
        <dbReference type="Proteomes" id="UP000789375"/>
    </source>
</evidence>